<dbReference type="OrthoDB" id="5319015at2759"/>
<gene>
    <name evidence="3" type="ORF">CPB84DRAFT_1896922</name>
</gene>
<dbReference type="PANTHER" id="PTHR38644">
    <property type="entry name" value="EXPRESSED PROTEIN"/>
    <property type="match status" value="1"/>
</dbReference>
<evidence type="ECO:0000313" key="3">
    <source>
        <dbReference type="EMBL" id="KAF8904423.1"/>
    </source>
</evidence>
<evidence type="ECO:0000259" key="2">
    <source>
        <dbReference type="Pfam" id="PF23868"/>
    </source>
</evidence>
<dbReference type="AlphaFoldDB" id="A0A9P5NS08"/>
<accession>A0A9P5NS08</accession>
<dbReference type="Proteomes" id="UP000724874">
    <property type="component" value="Unassembled WGS sequence"/>
</dbReference>
<keyword evidence="1" id="KW-0175">Coiled coil</keyword>
<dbReference type="Pfam" id="PF23867">
    <property type="entry name" value="Mmc1_N"/>
    <property type="match status" value="1"/>
</dbReference>
<reference evidence="3" key="1">
    <citation type="submission" date="2020-11" db="EMBL/GenBank/DDBJ databases">
        <authorList>
            <consortium name="DOE Joint Genome Institute"/>
            <person name="Ahrendt S."/>
            <person name="Riley R."/>
            <person name="Andreopoulos W."/>
            <person name="LaButti K."/>
            <person name="Pangilinan J."/>
            <person name="Ruiz-duenas F.J."/>
            <person name="Barrasa J.M."/>
            <person name="Sanchez-Garcia M."/>
            <person name="Camarero S."/>
            <person name="Miyauchi S."/>
            <person name="Serrano A."/>
            <person name="Linde D."/>
            <person name="Babiker R."/>
            <person name="Drula E."/>
            <person name="Ayuso-Fernandez I."/>
            <person name="Pacheco R."/>
            <person name="Padilla G."/>
            <person name="Ferreira P."/>
            <person name="Barriuso J."/>
            <person name="Kellner H."/>
            <person name="Castanera R."/>
            <person name="Alfaro M."/>
            <person name="Ramirez L."/>
            <person name="Pisabarro A.G."/>
            <person name="Kuo A."/>
            <person name="Tritt A."/>
            <person name="Lipzen A."/>
            <person name="He G."/>
            <person name="Yan M."/>
            <person name="Ng V."/>
            <person name="Cullen D."/>
            <person name="Martin F."/>
            <person name="Rosso M.-N."/>
            <person name="Henrissat B."/>
            <person name="Hibbett D."/>
            <person name="Martinez A.T."/>
            <person name="Grigoriev I.V."/>
        </authorList>
    </citation>
    <scope>NUCLEOTIDE SEQUENCE</scope>
    <source>
        <strain evidence="3">AH 44721</strain>
    </source>
</reference>
<keyword evidence="4" id="KW-1185">Reference proteome</keyword>
<organism evidence="3 4">
    <name type="scientific">Gymnopilus junonius</name>
    <name type="common">Spectacular rustgill mushroom</name>
    <name type="synonym">Gymnopilus spectabilis subsp. junonius</name>
    <dbReference type="NCBI Taxonomy" id="109634"/>
    <lineage>
        <taxon>Eukaryota</taxon>
        <taxon>Fungi</taxon>
        <taxon>Dikarya</taxon>
        <taxon>Basidiomycota</taxon>
        <taxon>Agaricomycotina</taxon>
        <taxon>Agaricomycetes</taxon>
        <taxon>Agaricomycetidae</taxon>
        <taxon>Agaricales</taxon>
        <taxon>Agaricineae</taxon>
        <taxon>Hymenogastraceae</taxon>
        <taxon>Gymnopilus</taxon>
    </lineage>
</organism>
<name>A0A9P5NS08_GYMJU</name>
<evidence type="ECO:0000256" key="1">
    <source>
        <dbReference type="SAM" id="Coils"/>
    </source>
</evidence>
<evidence type="ECO:0000313" key="4">
    <source>
        <dbReference type="Proteomes" id="UP000724874"/>
    </source>
</evidence>
<dbReference type="PANTHER" id="PTHR38644:SF1">
    <property type="entry name" value="EXPRESSED PROTEIN"/>
    <property type="match status" value="1"/>
</dbReference>
<feature type="domain" description="Mmc1 C-terminal" evidence="2">
    <location>
        <begin position="413"/>
        <end position="597"/>
    </location>
</feature>
<dbReference type="InterPro" id="IPR056196">
    <property type="entry name" value="Mmc1_C"/>
</dbReference>
<protein>
    <recommendedName>
        <fullName evidence="2">Mmc1 C-terminal domain-containing protein</fullName>
    </recommendedName>
</protein>
<comment type="caution">
    <text evidence="3">The sequence shown here is derived from an EMBL/GenBank/DDBJ whole genome shotgun (WGS) entry which is preliminary data.</text>
</comment>
<proteinExistence type="predicted"/>
<dbReference type="Pfam" id="PF23868">
    <property type="entry name" value="Mmc1_C"/>
    <property type="match status" value="1"/>
</dbReference>
<dbReference type="EMBL" id="JADNYJ010000026">
    <property type="protein sequence ID" value="KAF8904423.1"/>
    <property type="molecule type" value="Genomic_DNA"/>
</dbReference>
<feature type="coiled-coil region" evidence="1">
    <location>
        <begin position="356"/>
        <end position="415"/>
    </location>
</feature>
<sequence length="622" mass="68514">MRPCSTCLALRSSFSRAPSLVRPLSRHTQQQLLCLTKRSTASASSPSGIEPLTVLHKAVALLPRVPCYAQDSGSQQDAGSSHVWESILSGAYDDLSAVADRPVKIVVLGLDEWSRSQDLVTALLADPLSSNEKHIAQLSNRWSEPSIQKVEIIYGPEQDVGPPPFKSSSAFLTQFPVPIQLAEFRAPTKSSSVTPSVLQIFRNSAIHQADIAVIIFNPITTPLSTVLSAVLPTNTIFVVTSTASQADLGAIVQQYLSSVPSPRRLHRKSPEIVSADPRRAVDAIKAIQGQHNSLAAIQKFQDDFIGSNIAEVTHALQRRLTGKQPFISVRKNMAICRINDAFQWSSANILQSRDALDQAFIDVSTLRQRLEEIQAKAEIQVFEGHDRDASEKLELNAVDEAIHEAELELKDVMDNLSWWRMIWRVDEISTIVGAALKETWCRNLEKKLILSTGNLSATQKDISESTLALLTKHRAVNTAVLRNTLLQYKTSLSYSLAPDSLTRPILLRRNQLIAYPTMRLHVAGQRAVLGMVGGTMSSIGISWAGWMGWLLGTGEGLIGFASLDPGTAIALGMLTGAASVRWAIGLWEKSKKRWWEDWRRVGEGLDRDLKVDVRDSASFFVH</sequence>